<gene>
    <name evidence="2" type="primary">LOC106815509</name>
</gene>
<protein>
    <submittedName>
        <fullName evidence="2">SCAN domain-containing protein 3-like</fullName>
    </submittedName>
</protein>
<dbReference type="PANTHER" id="PTHR45913:SF19">
    <property type="entry name" value="LOW QUALITY PROTEIN: ZINC FINGER BED DOMAIN-CONTAINING PROTEIN 5-LIKE"/>
    <property type="match status" value="1"/>
</dbReference>
<evidence type="ECO:0000313" key="2">
    <source>
        <dbReference type="RefSeq" id="XP_014675458.1"/>
    </source>
</evidence>
<proteinExistence type="predicted"/>
<dbReference type="Proteomes" id="UP000695022">
    <property type="component" value="Unplaced"/>
</dbReference>
<dbReference type="GeneID" id="106815509"/>
<accession>A0ABM1ETD7</accession>
<reference evidence="2" key="1">
    <citation type="submission" date="2025-08" db="UniProtKB">
        <authorList>
            <consortium name="RefSeq"/>
        </authorList>
    </citation>
    <scope>IDENTIFICATION</scope>
</reference>
<name>A0ABM1ETD7_PRICU</name>
<keyword evidence="1" id="KW-1185">Reference proteome</keyword>
<sequence>MVADDLKDQLFKKLHQAVCYGLQLDEKTDESKTTAQAIFDKLTEFLDEGDVQLDKCKAMTTDGAAAMTGRVNGLVQKTQAVSPTCVATHCMIHREALAAKPIGSDKTEKNELELILEDVVKIVNAVKANTKKHRMFSKLCKDMDAEFSKLPYHRNGGDVFITISKVQGFEKKIEQWKRRAENANFSDFHEVQTFMRGSNWWVMENEEKSLQQVVTRLVVDHLTLLQSNFNKYFPEEEK</sequence>
<organism evidence="1 2">
    <name type="scientific">Priapulus caudatus</name>
    <name type="common">Priapulid worm</name>
    <dbReference type="NCBI Taxonomy" id="37621"/>
    <lineage>
        <taxon>Eukaryota</taxon>
        <taxon>Metazoa</taxon>
        <taxon>Ecdysozoa</taxon>
        <taxon>Scalidophora</taxon>
        <taxon>Priapulida</taxon>
        <taxon>Priapulimorpha</taxon>
        <taxon>Priapulimorphida</taxon>
        <taxon>Priapulidae</taxon>
        <taxon>Priapulus</taxon>
    </lineage>
</organism>
<evidence type="ECO:0000313" key="1">
    <source>
        <dbReference type="Proteomes" id="UP000695022"/>
    </source>
</evidence>
<dbReference type="RefSeq" id="XP_014675458.1">
    <property type="nucleotide sequence ID" value="XM_014819972.1"/>
</dbReference>
<dbReference type="PANTHER" id="PTHR45913">
    <property type="entry name" value="EPM2A-INTERACTING PROTEIN 1"/>
    <property type="match status" value="1"/>
</dbReference>